<feature type="transmembrane region" description="Helical" evidence="1">
    <location>
        <begin position="31"/>
        <end position="48"/>
    </location>
</feature>
<keyword evidence="1" id="KW-1133">Transmembrane helix</keyword>
<evidence type="ECO:0000313" key="2">
    <source>
        <dbReference type="EMBL" id="HIQ79896.1"/>
    </source>
</evidence>
<evidence type="ECO:0000256" key="1">
    <source>
        <dbReference type="SAM" id="Phobius"/>
    </source>
</evidence>
<organism evidence="2 3">
    <name type="scientific">Candidatus Scatavimonas merdigallinarum</name>
    <dbReference type="NCBI Taxonomy" id="2840914"/>
    <lineage>
        <taxon>Bacteria</taxon>
        <taxon>Bacillati</taxon>
        <taxon>Bacillota</taxon>
        <taxon>Clostridia</taxon>
        <taxon>Eubacteriales</taxon>
        <taxon>Oscillospiraceae</taxon>
        <taxon>Oscillospiraceae incertae sedis</taxon>
        <taxon>Candidatus Scatavimonas</taxon>
    </lineage>
</organism>
<reference evidence="2" key="1">
    <citation type="submission" date="2020-10" db="EMBL/GenBank/DDBJ databases">
        <authorList>
            <person name="Gilroy R."/>
        </authorList>
    </citation>
    <scope>NUCLEOTIDE SEQUENCE</scope>
    <source>
        <strain evidence="2">ChiSjej1B19-3389</strain>
    </source>
</reference>
<dbReference type="Pfam" id="PF06541">
    <property type="entry name" value="ABC_trans_CmpB"/>
    <property type="match status" value="1"/>
</dbReference>
<dbReference type="AlphaFoldDB" id="A0A9D1CTP2"/>
<protein>
    <recommendedName>
        <fullName evidence="4">ABC-transporter type IV</fullName>
    </recommendedName>
</protein>
<dbReference type="InterPro" id="IPR010540">
    <property type="entry name" value="CmpB_TMEM229"/>
</dbReference>
<evidence type="ECO:0008006" key="4">
    <source>
        <dbReference type="Google" id="ProtNLM"/>
    </source>
</evidence>
<keyword evidence="1" id="KW-0812">Transmembrane</keyword>
<reference evidence="2" key="2">
    <citation type="journal article" date="2021" name="PeerJ">
        <title>Extensive microbial diversity within the chicken gut microbiome revealed by metagenomics and culture.</title>
        <authorList>
            <person name="Gilroy R."/>
            <person name="Ravi A."/>
            <person name="Getino M."/>
            <person name="Pursley I."/>
            <person name="Horton D.L."/>
            <person name="Alikhan N.F."/>
            <person name="Baker D."/>
            <person name="Gharbi K."/>
            <person name="Hall N."/>
            <person name="Watson M."/>
            <person name="Adriaenssens E.M."/>
            <person name="Foster-Nyarko E."/>
            <person name="Jarju S."/>
            <person name="Secka A."/>
            <person name="Antonio M."/>
            <person name="Oren A."/>
            <person name="Chaudhuri R.R."/>
            <person name="La Ragione R."/>
            <person name="Hildebrand F."/>
            <person name="Pallen M.J."/>
        </authorList>
    </citation>
    <scope>NUCLEOTIDE SEQUENCE</scope>
    <source>
        <strain evidence="2">ChiSjej1B19-3389</strain>
    </source>
</reference>
<dbReference type="EMBL" id="DVFW01000007">
    <property type="protein sequence ID" value="HIQ79896.1"/>
    <property type="molecule type" value="Genomic_DNA"/>
</dbReference>
<name>A0A9D1CTP2_9FIRM</name>
<feature type="transmembrane region" description="Helical" evidence="1">
    <location>
        <begin position="7"/>
        <end position="25"/>
    </location>
</feature>
<feature type="transmembrane region" description="Helical" evidence="1">
    <location>
        <begin position="60"/>
        <end position="82"/>
    </location>
</feature>
<accession>A0A9D1CTP2</accession>
<dbReference type="Proteomes" id="UP000886787">
    <property type="component" value="Unassembled WGS sequence"/>
</dbReference>
<feature type="transmembrane region" description="Helical" evidence="1">
    <location>
        <begin position="102"/>
        <end position="120"/>
    </location>
</feature>
<sequence>MKRLKENSVLFSFGGLTYGIIEILWRRYTHWSMIITGGVCFLLLFRIFNKAQRLTLLKKCLIGSGVITSIEFAVGVVVNIILKMDVWDYSSMPFNLWGQVCPLYSLLWGILTIPISYLCSKMKKVVKKI</sequence>
<comment type="caution">
    <text evidence="2">The sequence shown here is derived from an EMBL/GenBank/DDBJ whole genome shotgun (WGS) entry which is preliminary data.</text>
</comment>
<evidence type="ECO:0000313" key="3">
    <source>
        <dbReference type="Proteomes" id="UP000886787"/>
    </source>
</evidence>
<keyword evidence="1" id="KW-0472">Membrane</keyword>
<gene>
    <name evidence="2" type="ORF">IAD32_01265</name>
</gene>
<proteinExistence type="predicted"/>